<protein>
    <submittedName>
        <fullName evidence="2">Uncharacterized protein</fullName>
    </submittedName>
</protein>
<gene>
    <name evidence="2" type="ORF">AAFF_G00423840</name>
</gene>
<dbReference type="EMBL" id="JAINUG010000009">
    <property type="protein sequence ID" value="KAJ8415404.1"/>
    <property type="molecule type" value="Genomic_DNA"/>
</dbReference>
<name>A0AAD7T6K7_9TELE</name>
<dbReference type="AlphaFoldDB" id="A0AAD7T6K7"/>
<sequence>MQLPTEHHGSRHKSGLKVKTRRYLQRGPQVKLILHFIRAVRCSPFIFNLNSLNSNRKHGRAVQNCARRNVRSQRKGSALHNKAKMPGGENATRHKSEASVQELHLQSSGVLPDPGVPHSCGGRLSSRYTPEEFACPTPSPAHRCQ</sequence>
<keyword evidence="3" id="KW-1185">Reference proteome</keyword>
<evidence type="ECO:0000313" key="3">
    <source>
        <dbReference type="Proteomes" id="UP001221898"/>
    </source>
</evidence>
<feature type="region of interest" description="Disordered" evidence="1">
    <location>
        <begin position="67"/>
        <end position="123"/>
    </location>
</feature>
<dbReference type="Proteomes" id="UP001221898">
    <property type="component" value="Unassembled WGS sequence"/>
</dbReference>
<accession>A0AAD7T6K7</accession>
<reference evidence="2" key="1">
    <citation type="journal article" date="2023" name="Science">
        <title>Genome structures resolve the early diversification of teleost fishes.</title>
        <authorList>
            <person name="Parey E."/>
            <person name="Louis A."/>
            <person name="Montfort J."/>
            <person name="Bouchez O."/>
            <person name="Roques C."/>
            <person name="Iampietro C."/>
            <person name="Lluch J."/>
            <person name="Castinel A."/>
            <person name="Donnadieu C."/>
            <person name="Desvignes T."/>
            <person name="Floi Bucao C."/>
            <person name="Jouanno E."/>
            <person name="Wen M."/>
            <person name="Mejri S."/>
            <person name="Dirks R."/>
            <person name="Jansen H."/>
            <person name="Henkel C."/>
            <person name="Chen W.J."/>
            <person name="Zahm M."/>
            <person name="Cabau C."/>
            <person name="Klopp C."/>
            <person name="Thompson A.W."/>
            <person name="Robinson-Rechavi M."/>
            <person name="Braasch I."/>
            <person name="Lecointre G."/>
            <person name="Bobe J."/>
            <person name="Postlethwait J.H."/>
            <person name="Berthelot C."/>
            <person name="Roest Crollius H."/>
            <person name="Guiguen Y."/>
        </authorList>
    </citation>
    <scope>NUCLEOTIDE SEQUENCE</scope>
    <source>
        <strain evidence="2">NC1722</strain>
    </source>
</reference>
<evidence type="ECO:0000313" key="2">
    <source>
        <dbReference type="EMBL" id="KAJ8415404.1"/>
    </source>
</evidence>
<comment type="caution">
    <text evidence="2">The sequence shown here is derived from an EMBL/GenBank/DDBJ whole genome shotgun (WGS) entry which is preliminary data.</text>
</comment>
<organism evidence="2 3">
    <name type="scientific">Aldrovandia affinis</name>
    <dbReference type="NCBI Taxonomy" id="143900"/>
    <lineage>
        <taxon>Eukaryota</taxon>
        <taxon>Metazoa</taxon>
        <taxon>Chordata</taxon>
        <taxon>Craniata</taxon>
        <taxon>Vertebrata</taxon>
        <taxon>Euteleostomi</taxon>
        <taxon>Actinopterygii</taxon>
        <taxon>Neopterygii</taxon>
        <taxon>Teleostei</taxon>
        <taxon>Notacanthiformes</taxon>
        <taxon>Halosauridae</taxon>
        <taxon>Aldrovandia</taxon>
    </lineage>
</organism>
<proteinExistence type="predicted"/>
<evidence type="ECO:0000256" key="1">
    <source>
        <dbReference type="SAM" id="MobiDB-lite"/>
    </source>
</evidence>